<name>A0AAW2L4X2_9LAMI</name>
<gene>
    <name evidence="1" type="ORF">Sangu_2266300</name>
</gene>
<protein>
    <recommendedName>
        <fullName evidence="2">F-box associated domain-containing protein</fullName>
    </recommendedName>
</protein>
<comment type="caution">
    <text evidence="1">The sequence shown here is derived from an EMBL/GenBank/DDBJ whole genome shotgun (WGS) entry which is preliminary data.</text>
</comment>
<evidence type="ECO:0008006" key="2">
    <source>
        <dbReference type="Google" id="ProtNLM"/>
    </source>
</evidence>
<accession>A0AAW2L4X2</accession>
<reference evidence="1" key="1">
    <citation type="submission" date="2020-06" db="EMBL/GenBank/DDBJ databases">
        <authorList>
            <person name="Li T."/>
            <person name="Hu X."/>
            <person name="Zhang T."/>
            <person name="Song X."/>
            <person name="Zhang H."/>
            <person name="Dai N."/>
            <person name="Sheng W."/>
            <person name="Hou X."/>
            <person name="Wei L."/>
        </authorList>
    </citation>
    <scope>NUCLEOTIDE SEQUENCE</scope>
    <source>
        <strain evidence="1">G01</strain>
        <tissue evidence="1">Leaf</tissue>
    </source>
</reference>
<dbReference type="AlphaFoldDB" id="A0AAW2L4X2"/>
<dbReference type="EMBL" id="JACGWK010000015">
    <property type="protein sequence ID" value="KAL0314219.1"/>
    <property type="molecule type" value="Genomic_DNA"/>
</dbReference>
<organism evidence="1">
    <name type="scientific">Sesamum angustifolium</name>
    <dbReference type="NCBI Taxonomy" id="2727405"/>
    <lineage>
        <taxon>Eukaryota</taxon>
        <taxon>Viridiplantae</taxon>
        <taxon>Streptophyta</taxon>
        <taxon>Embryophyta</taxon>
        <taxon>Tracheophyta</taxon>
        <taxon>Spermatophyta</taxon>
        <taxon>Magnoliopsida</taxon>
        <taxon>eudicotyledons</taxon>
        <taxon>Gunneridae</taxon>
        <taxon>Pentapetalae</taxon>
        <taxon>asterids</taxon>
        <taxon>lamiids</taxon>
        <taxon>Lamiales</taxon>
        <taxon>Pedaliaceae</taxon>
        <taxon>Sesamum</taxon>
    </lineage>
</organism>
<evidence type="ECO:0000313" key="1">
    <source>
        <dbReference type="EMBL" id="KAL0314219.1"/>
    </source>
</evidence>
<reference evidence="1" key="2">
    <citation type="journal article" date="2024" name="Plant">
        <title>Genomic evolution and insights into agronomic trait innovations of Sesamum species.</title>
        <authorList>
            <person name="Miao H."/>
            <person name="Wang L."/>
            <person name="Qu L."/>
            <person name="Liu H."/>
            <person name="Sun Y."/>
            <person name="Le M."/>
            <person name="Wang Q."/>
            <person name="Wei S."/>
            <person name="Zheng Y."/>
            <person name="Lin W."/>
            <person name="Duan Y."/>
            <person name="Cao H."/>
            <person name="Xiong S."/>
            <person name="Wang X."/>
            <person name="Wei L."/>
            <person name="Li C."/>
            <person name="Ma Q."/>
            <person name="Ju M."/>
            <person name="Zhao R."/>
            <person name="Li G."/>
            <person name="Mu C."/>
            <person name="Tian Q."/>
            <person name="Mei H."/>
            <person name="Zhang T."/>
            <person name="Gao T."/>
            <person name="Zhang H."/>
        </authorList>
    </citation>
    <scope>NUCLEOTIDE SEQUENCE</scope>
    <source>
        <strain evidence="1">G01</strain>
    </source>
</reference>
<sequence>MFQPFPPPFPGRKLLGSLAVLGDCLCLCDNSSEFDIDIWVMKEYGVEKSWAKEIVIRKIPELAGPSFEVVQALKIFTDVPFCFSGVISLCSITAPKLELLKKLTWSNPVGLIALRQYTMSQVSSL</sequence>
<proteinExistence type="predicted"/>